<keyword evidence="1" id="KW-0433">Leucine-rich repeat</keyword>
<accession>A0A7K4KUF8</accession>
<dbReference type="InterPro" id="IPR001611">
    <property type="entry name" value="Leu-rich_rpt"/>
</dbReference>
<evidence type="ECO:0000313" key="6">
    <source>
        <dbReference type="EMBL" id="NWI20065.1"/>
    </source>
</evidence>
<dbReference type="SMART" id="SM00369">
    <property type="entry name" value="LRR_TYP"/>
    <property type="match status" value="13"/>
</dbReference>
<dbReference type="GO" id="GO:0005615">
    <property type="term" value="C:extracellular space"/>
    <property type="evidence" value="ECO:0007669"/>
    <property type="project" value="TreeGrafter"/>
</dbReference>
<dbReference type="SMART" id="SM00364">
    <property type="entry name" value="LRR_BAC"/>
    <property type="match status" value="7"/>
</dbReference>
<reference evidence="6 7" key="1">
    <citation type="submission" date="2019-09" db="EMBL/GenBank/DDBJ databases">
        <title>Bird 10,000 Genomes (B10K) Project - Family phase.</title>
        <authorList>
            <person name="Zhang G."/>
        </authorList>
    </citation>
    <scope>NUCLEOTIDE SEQUENCE [LARGE SCALE GENOMIC DNA]</scope>
    <source>
        <strain evidence="6">B10K-MSB-42743</strain>
        <tissue evidence="6">Heart</tissue>
    </source>
</reference>
<evidence type="ECO:0000313" key="7">
    <source>
        <dbReference type="Proteomes" id="UP000545332"/>
    </source>
</evidence>
<dbReference type="InterPro" id="IPR050328">
    <property type="entry name" value="Dev_Immune_Receptor"/>
</dbReference>
<keyword evidence="2 5" id="KW-0732">Signal</keyword>
<keyword evidence="3" id="KW-0677">Repeat</keyword>
<feature type="chain" id="PRO_5029802208" evidence="5">
    <location>
        <begin position="19"/>
        <end position="584"/>
    </location>
</feature>
<evidence type="ECO:0000256" key="1">
    <source>
        <dbReference type="ARBA" id="ARBA00022614"/>
    </source>
</evidence>
<name>A0A7K4KUF8_9AVES</name>
<evidence type="ECO:0000256" key="2">
    <source>
        <dbReference type="ARBA" id="ARBA00022729"/>
    </source>
</evidence>
<organism evidence="6 7">
    <name type="scientific">Crypturellus soui</name>
    <dbReference type="NCBI Taxonomy" id="458187"/>
    <lineage>
        <taxon>Eukaryota</taxon>
        <taxon>Metazoa</taxon>
        <taxon>Chordata</taxon>
        <taxon>Craniata</taxon>
        <taxon>Vertebrata</taxon>
        <taxon>Euteleostomi</taxon>
        <taxon>Archelosauria</taxon>
        <taxon>Archosauria</taxon>
        <taxon>Dinosauria</taxon>
        <taxon>Saurischia</taxon>
        <taxon>Theropoda</taxon>
        <taxon>Coelurosauria</taxon>
        <taxon>Aves</taxon>
        <taxon>Palaeognathae</taxon>
        <taxon>Tinamiformes</taxon>
        <taxon>Tinamidae</taxon>
        <taxon>Crypturellus</taxon>
    </lineage>
</organism>
<evidence type="ECO:0000256" key="4">
    <source>
        <dbReference type="ARBA" id="ARBA00023180"/>
    </source>
</evidence>
<proteinExistence type="predicted"/>
<dbReference type="AlphaFoldDB" id="A0A7K4KUF8"/>
<dbReference type="InterPro" id="IPR003591">
    <property type="entry name" value="Leu-rich_rpt_typical-subtyp"/>
</dbReference>
<dbReference type="PANTHER" id="PTHR24373:SF275">
    <property type="entry name" value="TIR DOMAIN-CONTAINING PROTEIN"/>
    <property type="match status" value="1"/>
</dbReference>
<dbReference type="OrthoDB" id="8195690at2759"/>
<dbReference type="SUPFAM" id="SSF52058">
    <property type="entry name" value="L domain-like"/>
    <property type="match status" value="2"/>
</dbReference>
<dbReference type="Pfam" id="PF13855">
    <property type="entry name" value="LRR_8"/>
    <property type="match status" value="3"/>
</dbReference>
<dbReference type="Pfam" id="PF00560">
    <property type="entry name" value="LRR_1"/>
    <property type="match status" value="2"/>
</dbReference>
<dbReference type="GO" id="GO:0031012">
    <property type="term" value="C:extracellular matrix"/>
    <property type="evidence" value="ECO:0007669"/>
    <property type="project" value="TreeGrafter"/>
</dbReference>
<feature type="non-terminal residue" evidence="6">
    <location>
        <position position="584"/>
    </location>
</feature>
<evidence type="ECO:0000256" key="5">
    <source>
        <dbReference type="SAM" id="SignalP"/>
    </source>
</evidence>
<feature type="non-terminal residue" evidence="6">
    <location>
        <position position="1"/>
    </location>
</feature>
<dbReference type="PRINTS" id="PR00019">
    <property type="entry name" value="LEURICHRPT"/>
</dbReference>
<dbReference type="EMBL" id="VWPX01018299">
    <property type="protein sequence ID" value="NWI20065.1"/>
    <property type="molecule type" value="Genomic_DNA"/>
</dbReference>
<feature type="signal peptide" evidence="5">
    <location>
        <begin position="1"/>
        <end position="18"/>
    </location>
</feature>
<dbReference type="PANTHER" id="PTHR24373">
    <property type="entry name" value="SLIT RELATED LEUCINE-RICH REPEAT NEURONAL PROTEIN"/>
    <property type="match status" value="1"/>
</dbReference>
<sequence>AWLLLGLLPALLRAPCSGEGRPKAPPCRQSPARVSCRGAGLREIPEELGRGVARLELSNNSIRSLPESRAPWTAQLEHLDLRSNRLEAVSEAALARLPRLRSLLLGSNRLDRNYLANGRAFRQLRNIEVLDLSRNNLESHMAGWYVRNLSTLRRLDLSGNSMTGLPAGVFRSAPALRELDLSNNYIMRIAAGAFEALRELRALNLALNSLRCVSGFTLRGLRVLNLSRNALELFAAERGGERRYGLRVLDLSHNRLLLFPELPGARDLTHLNLSGNAIASLLPASRRPEFALPYGEAERFNNNNGSLGSAAHLSRVADLDLSNNRLHQLPFAFFHRLPSLRRLDVSRNCLQEVTKEPLAGDAEGGSSLGAPEPVLLSVRSLDLHSNSMRSLPRWFFDLLPRLESIDLGSNSLQPCESRETGKGEISGGASRAAAPGGTCTAFYNIPVLKHLSLHNNNIARLYPYAFNQTPLVSLDLSDNKDLFLPKEALQGLEFSLQNLSLRGNRMRDSRAELPCLRALKALDLSSNNLSLLPAGLSCSPLESLDIRRNSLASLGEPARWPRGLRLVAVAGNPLGCCALDALDA</sequence>
<keyword evidence="7" id="KW-1185">Reference proteome</keyword>
<keyword evidence="4" id="KW-0325">Glycoprotein</keyword>
<dbReference type="Proteomes" id="UP000545332">
    <property type="component" value="Unassembled WGS sequence"/>
</dbReference>
<dbReference type="PROSITE" id="PS51450">
    <property type="entry name" value="LRR"/>
    <property type="match status" value="3"/>
</dbReference>
<dbReference type="Pfam" id="PF13516">
    <property type="entry name" value="LRR_6"/>
    <property type="match status" value="1"/>
</dbReference>
<dbReference type="Gene3D" id="3.80.10.10">
    <property type="entry name" value="Ribonuclease Inhibitor"/>
    <property type="match status" value="6"/>
</dbReference>
<dbReference type="FunFam" id="3.80.10.10:FF:000770">
    <property type="entry name" value="Uncharacterized protein"/>
    <property type="match status" value="1"/>
</dbReference>
<protein>
    <submittedName>
        <fullName evidence="6">LRC32 protein</fullName>
    </submittedName>
</protein>
<evidence type="ECO:0000256" key="3">
    <source>
        <dbReference type="ARBA" id="ARBA00022737"/>
    </source>
</evidence>
<gene>
    <name evidence="6" type="primary">Lrrc32</name>
    <name evidence="6" type="ORF">CRYSOU_R13038</name>
</gene>
<dbReference type="InterPro" id="IPR032675">
    <property type="entry name" value="LRR_dom_sf"/>
</dbReference>
<comment type="caution">
    <text evidence="6">The sequence shown here is derived from an EMBL/GenBank/DDBJ whole genome shotgun (WGS) entry which is preliminary data.</text>
</comment>